<dbReference type="Proteomes" id="UP000518752">
    <property type="component" value="Unassembled WGS sequence"/>
</dbReference>
<evidence type="ECO:0000313" key="2">
    <source>
        <dbReference type="Proteomes" id="UP000518752"/>
    </source>
</evidence>
<accession>A0A8H5HX11</accession>
<name>A0A8H5HX11_9AGAR</name>
<organism evidence="1 2">
    <name type="scientific">Collybiopsis confluens</name>
    <dbReference type="NCBI Taxonomy" id="2823264"/>
    <lineage>
        <taxon>Eukaryota</taxon>
        <taxon>Fungi</taxon>
        <taxon>Dikarya</taxon>
        <taxon>Basidiomycota</taxon>
        <taxon>Agaricomycotina</taxon>
        <taxon>Agaricomycetes</taxon>
        <taxon>Agaricomycetidae</taxon>
        <taxon>Agaricales</taxon>
        <taxon>Marasmiineae</taxon>
        <taxon>Omphalotaceae</taxon>
        <taxon>Collybiopsis</taxon>
    </lineage>
</organism>
<keyword evidence="2" id="KW-1185">Reference proteome</keyword>
<protein>
    <submittedName>
        <fullName evidence="1">Uncharacterized protein</fullName>
    </submittedName>
</protein>
<sequence>MTSACQESRPRVPSFSESATLAVQPLAAFIKEVITSPRVLDEFPLILALLAQVGGILQIP</sequence>
<comment type="caution">
    <text evidence="1">The sequence shown here is derived from an EMBL/GenBank/DDBJ whole genome shotgun (WGS) entry which is preliminary data.</text>
</comment>
<proteinExistence type="predicted"/>
<evidence type="ECO:0000313" key="1">
    <source>
        <dbReference type="EMBL" id="KAF5391003.1"/>
    </source>
</evidence>
<dbReference type="EMBL" id="JAACJN010000012">
    <property type="protein sequence ID" value="KAF5391003.1"/>
    <property type="molecule type" value="Genomic_DNA"/>
</dbReference>
<reference evidence="1 2" key="1">
    <citation type="journal article" date="2020" name="ISME J.">
        <title>Uncovering the hidden diversity of litter-decomposition mechanisms in mushroom-forming fungi.</title>
        <authorList>
            <person name="Floudas D."/>
            <person name="Bentzer J."/>
            <person name="Ahren D."/>
            <person name="Johansson T."/>
            <person name="Persson P."/>
            <person name="Tunlid A."/>
        </authorList>
    </citation>
    <scope>NUCLEOTIDE SEQUENCE [LARGE SCALE GENOMIC DNA]</scope>
    <source>
        <strain evidence="1 2">CBS 406.79</strain>
    </source>
</reference>
<gene>
    <name evidence="1" type="ORF">D9757_004031</name>
</gene>
<dbReference type="AlphaFoldDB" id="A0A8H5HX11"/>